<feature type="domain" description="Phosphatidic acid phosphatase type 2/haloperoxidase" evidence="2">
    <location>
        <begin position="57"/>
        <end position="163"/>
    </location>
</feature>
<keyword evidence="1" id="KW-1133">Transmembrane helix</keyword>
<reference evidence="3 4" key="1">
    <citation type="submission" date="2016-09" db="EMBL/GenBank/DDBJ databases">
        <title>Metabolic pathway, cell adaptation mechanisms and a novel monoxygenase revealed through proteogenomic-transcription analysis of a Sphingomonas haloaromaticamans strain degrading the fungicide ortho-phenylphenol.</title>
        <authorList>
            <person name="Perruchon C."/>
            <person name="Papadopoulou E.S."/>
            <person name="Rousidou C."/>
            <person name="Vasileiadis S."/>
            <person name="Tanou G."/>
            <person name="Amoutzias G."/>
            <person name="Molassiotis A."/>
            <person name="Karpouzas D.G."/>
        </authorList>
    </citation>
    <scope>NUCLEOTIDE SEQUENCE [LARGE SCALE GENOMIC DNA]</scope>
    <source>
        <strain evidence="3 4">P3</strain>
    </source>
</reference>
<keyword evidence="1" id="KW-0812">Transmembrane</keyword>
<dbReference type="RefSeq" id="WP_070934958.1">
    <property type="nucleotide sequence ID" value="NZ_MIPT01000001.1"/>
</dbReference>
<evidence type="ECO:0000259" key="2">
    <source>
        <dbReference type="SMART" id="SM00014"/>
    </source>
</evidence>
<dbReference type="Gene3D" id="1.20.144.10">
    <property type="entry name" value="Phosphatidic acid phosphatase type 2/haloperoxidase"/>
    <property type="match status" value="2"/>
</dbReference>
<sequence>MTAGLDAALLHALAVEPGSAAAGLALFFTRFGDAGPRFLIVLLLAALIGWRRGLRRAGLFLAIVAGGALLVLLLKSAIGRPRPDLLPHQDIVRSASMPSGHAANNLIVWLAAARLWSPARGWTAAALALAIATGLSRVMLSVHWPSDVAAGWAIGLLWVAGCLRLARRG</sequence>
<dbReference type="Pfam" id="PF01569">
    <property type="entry name" value="PAP2"/>
    <property type="match status" value="1"/>
</dbReference>
<dbReference type="OrthoDB" id="9801622at2"/>
<evidence type="ECO:0000313" key="4">
    <source>
        <dbReference type="Proteomes" id="UP000179467"/>
    </source>
</evidence>
<proteinExistence type="predicted"/>
<dbReference type="PANTHER" id="PTHR14969:SF13">
    <property type="entry name" value="AT30094P"/>
    <property type="match status" value="1"/>
</dbReference>
<dbReference type="InterPro" id="IPR000326">
    <property type="entry name" value="PAP2/HPO"/>
</dbReference>
<feature type="transmembrane region" description="Helical" evidence="1">
    <location>
        <begin position="34"/>
        <end position="50"/>
    </location>
</feature>
<protein>
    <submittedName>
        <fullName evidence="3">PAP2 superfamily protein</fullName>
    </submittedName>
</protein>
<gene>
    <name evidence="3" type="ORF">BHE75_04012</name>
</gene>
<name>A0A1S1HIU1_9SPHN</name>
<dbReference type="SUPFAM" id="SSF48317">
    <property type="entry name" value="Acid phosphatase/Vanadium-dependent haloperoxidase"/>
    <property type="match status" value="1"/>
</dbReference>
<evidence type="ECO:0000313" key="3">
    <source>
        <dbReference type="EMBL" id="OHT21997.1"/>
    </source>
</evidence>
<keyword evidence="4" id="KW-1185">Reference proteome</keyword>
<feature type="transmembrane region" description="Helical" evidence="1">
    <location>
        <begin position="7"/>
        <end position="28"/>
    </location>
</feature>
<keyword evidence="1" id="KW-0472">Membrane</keyword>
<dbReference type="Proteomes" id="UP000179467">
    <property type="component" value="Unassembled WGS sequence"/>
</dbReference>
<organism evidence="3 4">
    <name type="scientific">Edaphosphingomonas haloaromaticamans</name>
    <dbReference type="NCBI Taxonomy" id="653954"/>
    <lineage>
        <taxon>Bacteria</taxon>
        <taxon>Pseudomonadati</taxon>
        <taxon>Pseudomonadota</taxon>
        <taxon>Alphaproteobacteria</taxon>
        <taxon>Sphingomonadales</taxon>
        <taxon>Rhizorhabdaceae</taxon>
        <taxon>Edaphosphingomonas</taxon>
    </lineage>
</organism>
<feature type="transmembrane region" description="Helical" evidence="1">
    <location>
        <begin position="148"/>
        <end position="166"/>
    </location>
</feature>
<feature type="transmembrane region" description="Helical" evidence="1">
    <location>
        <begin position="57"/>
        <end position="78"/>
    </location>
</feature>
<evidence type="ECO:0000256" key="1">
    <source>
        <dbReference type="SAM" id="Phobius"/>
    </source>
</evidence>
<dbReference type="EMBL" id="MIPT01000001">
    <property type="protein sequence ID" value="OHT21997.1"/>
    <property type="molecule type" value="Genomic_DNA"/>
</dbReference>
<dbReference type="InterPro" id="IPR036938">
    <property type="entry name" value="PAP2/HPO_sf"/>
</dbReference>
<dbReference type="AlphaFoldDB" id="A0A1S1HIU1"/>
<dbReference type="SMART" id="SM00014">
    <property type="entry name" value="acidPPc"/>
    <property type="match status" value="1"/>
</dbReference>
<accession>A0A1S1HIU1</accession>
<dbReference type="PANTHER" id="PTHR14969">
    <property type="entry name" value="SPHINGOSINE-1-PHOSPHATE PHOSPHOHYDROLASE"/>
    <property type="match status" value="1"/>
</dbReference>
<comment type="caution">
    <text evidence="3">The sequence shown here is derived from an EMBL/GenBank/DDBJ whole genome shotgun (WGS) entry which is preliminary data.</text>
</comment>